<proteinExistence type="predicted"/>
<dbReference type="Pfam" id="PF02450">
    <property type="entry name" value="LCAT"/>
    <property type="match status" value="1"/>
</dbReference>
<keyword evidence="4" id="KW-1185">Reference proteome</keyword>
<protein>
    <submittedName>
        <fullName evidence="3">Lecithin:cholesterol acyltransferase</fullName>
    </submittedName>
</protein>
<dbReference type="STRING" id="58117.SAMN05421833_12028"/>
<dbReference type="Gene3D" id="2.60.40.2190">
    <property type="match status" value="1"/>
</dbReference>
<dbReference type="RefSeq" id="WP_076438603.1">
    <property type="nucleotide sequence ID" value="NZ_FTNI01000020.1"/>
</dbReference>
<sequence length="437" mass="47670">MRIRGVVAWLAALSAVVAACVLWAPASWAGTHKYRPVIFVHGFSGSGAQFETQARRLTGNGYPIGLIESHDYDSLFQINTREQVYAGLDARIDRLLAASRADKVDLLAHSLGTGLMQEYLRSSPQRAAKVAHYVNLDGSSSADQPGGVPTLAVWGEGSPDRQVGGAVNVRFPDQSHTQVVSSEETFAKFFEFFTRRRPRTTDVQEERGNIRLSGRAVLFPSNAGADGTRVEIYRVDPRDGERLTRRPAAVFRIGPDGSWGPFKARGDAHYEFAVVWPTSVHHLYFQPFRRSDALVRLLTSPPGEGAAALMESGPHHANLVISRQKEWWGDQGVAGDSLKVNGTELLNPANTPRSKRAIGLFAYDAGVDRVTDLGAPIPQFFAQPFLSGMDVFLPAGRRPISVVATPRGGGGERDVLTVPALPSDRHRISITFDDYTG</sequence>
<dbReference type="GO" id="GO:0006629">
    <property type="term" value="P:lipid metabolic process"/>
    <property type="evidence" value="ECO:0007669"/>
    <property type="project" value="InterPro"/>
</dbReference>
<dbReference type="InterPro" id="IPR003386">
    <property type="entry name" value="LACT/PDAT_acylTrfase"/>
</dbReference>
<dbReference type="AlphaFoldDB" id="A0A1N7F0B5"/>
<organism evidence="3 4">
    <name type="scientific">Microbispora rosea</name>
    <dbReference type="NCBI Taxonomy" id="58117"/>
    <lineage>
        <taxon>Bacteria</taxon>
        <taxon>Bacillati</taxon>
        <taxon>Actinomycetota</taxon>
        <taxon>Actinomycetes</taxon>
        <taxon>Streptosporangiales</taxon>
        <taxon>Streptosporangiaceae</taxon>
        <taxon>Microbispora</taxon>
    </lineage>
</organism>
<dbReference type="SUPFAM" id="SSF53474">
    <property type="entry name" value="alpha/beta-Hydrolases"/>
    <property type="match status" value="1"/>
</dbReference>
<dbReference type="OrthoDB" id="8871309at2"/>
<dbReference type="GO" id="GO:0008374">
    <property type="term" value="F:O-acyltransferase activity"/>
    <property type="evidence" value="ECO:0007669"/>
    <property type="project" value="InterPro"/>
</dbReference>
<reference evidence="4" key="1">
    <citation type="submission" date="2017-01" db="EMBL/GenBank/DDBJ databases">
        <authorList>
            <person name="Varghese N."/>
            <person name="Submissions S."/>
        </authorList>
    </citation>
    <scope>NUCLEOTIDE SEQUENCE [LARGE SCALE GENOMIC DNA]</scope>
    <source>
        <strain evidence="4">ATCC 12950</strain>
    </source>
</reference>
<dbReference type="InterPro" id="IPR049036">
    <property type="entry name" value="AF_1763-like_C"/>
</dbReference>
<dbReference type="Pfam" id="PF21768">
    <property type="entry name" value="AF_1763-like_C"/>
    <property type="match status" value="1"/>
</dbReference>
<evidence type="ECO:0000313" key="3">
    <source>
        <dbReference type="EMBL" id="SIR93757.1"/>
    </source>
</evidence>
<dbReference type="Proteomes" id="UP000186096">
    <property type="component" value="Unassembled WGS sequence"/>
</dbReference>
<dbReference type="PROSITE" id="PS51257">
    <property type="entry name" value="PROKAR_LIPOPROTEIN"/>
    <property type="match status" value="1"/>
</dbReference>
<feature type="domain" description="AFL C-terminal" evidence="1">
    <location>
        <begin position="209"/>
        <end position="301"/>
    </location>
</feature>
<keyword evidence="3" id="KW-0012">Acyltransferase</keyword>
<dbReference type="InterPro" id="IPR029058">
    <property type="entry name" value="AB_hydrolase_fold"/>
</dbReference>
<accession>A0A1N7F0B5</accession>
<feature type="domain" description="AF-1763-like C-terminal" evidence="2">
    <location>
        <begin position="322"/>
        <end position="434"/>
    </location>
</feature>
<dbReference type="EMBL" id="FTNI01000020">
    <property type="protein sequence ID" value="SIR93757.1"/>
    <property type="molecule type" value="Genomic_DNA"/>
</dbReference>
<evidence type="ECO:0000259" key="2">
    <source>
        <dbReference type="Pfam" id="PF21768"/>
    </source>
</evidence>
<dbReference type="InterPro" id="IPR040664">
    <property type="entry name" value="AFL_C"/>
</dbReference>
<dbReference type="Gene3D" id="2.60.40.2200">
    <property type="match status" value="1"/>
</dbReference>
<dbReference type="Pfam" id="PF18067">
    <property type="entry name" value="Lipase_C"/>
    <property type="match status" value="1"/>
</dbReference>
<dbReference type="Gene3D" id="3.40.50.1820">
    <property type="entry name" value="alpha/beta hydrolase"/>
    <property type="match status" value="1"/>
</dbReference>
<gene>
    <name evidence="3" type="ORF">SAMN05421833_12028</name>
</gene>
<evidence type="ECO:0000259" key="1">
    <source>
        <dbReference type="Pfam" id="PF18067"/>
    </source>
</evidence>
<keyword evidence="3" id="KW-0808">Transferase</keyword>
<name>A0A1N7F0B5_9ACTN</name>
<evidence type="ECO:0000313" key="4">
    <source>
        <dbReference type="Proteomes" id="UP000186096"/>
    </source>
</evidence>